<dbReference type="Pfam" id="PF01042">
    <property type="entry name" value="Ribonuc_L-PSP"/>
    <property type="match status" value="1"/>
</dbReference>
<name>A0A4V1A4F3_9HYPH</name>
<dbReference type="OrthoDB" id="9783572at2"/>
<dbReference type="PANTHER" id="PTHR43857">
    <property type="entry name" value="BLR7761 PROTEIN"/>
    <property type="match status" value="1"/>
</dbReference>
<sequence>MNQGVVEPEGRRVHLTGQVAWDADFNVLHAGDAEGQTHAALDNIENVLEAVGGTLDDVVSIVTYFVRAEDKAAISRARKARLSPASGPAATGIQVAGLWDPDLLVELAAIAVVPHERYHEPKD</sequence>
<dbReference type="InterPro" id="IPR006175">
    <property type="entry name" value="YjgF/YER057c/UK114"/>
</dbReference>
<dbReference type="PANTHER" id="PTHR43857:SF1">
    <property type="entry name" value="YJGH FAMILY PROTEIN"/>
    <property type="match status" value="1"/>
</dbReference>
<accession>A0A4V1A4F3</accession>
<dbReference type="SUPFAM" id="SSF55298">
    <property type="entry name" value="YjgF-like"/>
    <property type="match status" value="1"/>
</dbReference>
<dbReference type="Gene3D" id="3.30.1330.40">
    <property type="entry name" value="RutC-like"/>
    <property type="match status" value="1"/>
</dbReference>
<gene>
    <name evidence="1" type="ORF">E0E05_14390</name>
</gene>
<dbReference type="AlphaFoldDB" id="A0A4V1A4F3"/>
<protein>
    <submittedName>
        <fullName evidence="1">RidA family protein</fullName>
    </submittedName>
</protein>
<dbReference type="KEGG" id="rpod:E0E05_14390"/>
<dbReference type="CDD" id="cd00448">
    <property type="entry name" value="YjgF_YER057c_UK114_family"/>
    <property type="match status" value="1"/>
</dbReference>
<dbReference type="Proteomes" id="UP000293719">
    <property type="component" value="Chromosome"/>
</dbReference>
<evidence type="ECO:0000313" key="1">
    <source>
        <dbReference type="EMBL" id="QBK32418.1"/>
    </source>
</evidence>
<reference evidence="1 2" key="1">
    <citation type="journal article" date="2017" name="Int. J. Syst. Evol. Microbiol.">
        <title>Roseitalea porphyridii gen. nov., sp. nov., isolated from a red alga, and reclassification of Hoeflea suaedae Chung et al. 2013 as Pseudohoeflea suaedae gen. nov., comb. nov.</title>
        <authorList>
            <person name="Hyeon J.W."/>
            <person name="Jeong S.E."/>
            <person name="Baek K."/>
            <person name="Jeon C.O."/>
        </authorList>
    </citation>
    <scope>NUCLEOTIDE SEQUENCE [LARGE SCALE GENOMIC DNA]</scope>
    <source>
        <strain evidence="1 2">MA7-20</strain>
    </source>
</reference>
<evidence type="ECO:0000313" key="2">
    <source>
        <dbReference type="Proteomes" id="UP000293719"/>
    </source>
</evidence>
<dbReference type="EMBL" id="CP036532">
    <property type="protein sequence ID" value="QBK32418.1"/>
    <property type="molecule type" value="Genomic_DNA"/>
</dbReference>
<proteinExistence type="predicted"/>
<dbReference type="InterPro" id="IPR035959">
    <property type="entry name" value="RutC-like_sf"/>
</dbReference>
<keyword evidence="2" id="KW-1185">Reference proteome</keyword>
<organism evidence="1 2">
    <name type="scientific">Roseitalea porphyridii</name>
    <dbReference type="NCBI Taxonomy" id="1852022"/>
    <lineage>
        <taxon>Bacteria</taxon>
        <taxon>Pseudomonadati</taxon>
        <taxon>Pseudomonadota</taxon>
        <taxon>Alphaproteobacteria</taxon>
        <taxon>Hyphomicrobiales</taxon>
        <taxon>Ahrensiaceae</taxon>
        <taxon>Roseitalea</taxon>
    </lineage>
</organism>